<organism evidence="3 4">
    <name type="scientific">Domibacillus enclensis</name>
    <dbReference type="NCBI Taxonomy" id="1017273"/>
    <lineage>
        <taxon>Bacteria</taxon>
        <taxon>Bacillati</taxon>
        <taxon>Bacillota</taxon>
        <taxon>Bacilli</taxon>
        <taxon>Bacillales</taxon>
        <taxon>Bacillaceae</taxon>
        <taxon>Domibacillus</taxon>
    </lineage>
</organism>
<reference evidence="3 4" key="1">
    <citation type="submission" date="2017-01" db="EMBL/GenBank/DDBJ databases">
        <authorList>
            <person name="Mah S.A."/>
            <person name="Swanson W.J."/>
            <person name="Moy G.W."/>
            <person name="Vacquier V.D."/>
        </authorList>
    </citation>
    <scope>NUCLEOTIDE SEQUENCE [LARGE SCALE GENOMIC DNA]</scope>
    <source>
        <strain evidence="3 4">NIO-1016</strain>
    </source>
</reference>
<keyword evidence="5" id="KW-1185">Reference proteome</keyword>
<dbReference type="Pfam" id="PF26154">
    <property type="entry name" value="DUF8042"/>
    <property type="match status" value="1"/>
</dbReference>
<dbReference type="EMBL" id="MWSK01000002">
    <property type="protein sequence ID" value="OXS79266.1"/>
    <property type="molecule type" value="Genomic_DNA"/>
</dbReference>
<accession>A0A1N6SAG2</accession>
<reference evidence="2" key="3">
    <citation type="submission" date="2017-03" db="EMBL/GenBank/DDBJ databases">
        <authorList>
            <person name="Dastager S.G."/>
            <person name="Neurgaonkar P.S."/>
            <person name="Dharne M.S."/>
        </authorList>
    </citation>
    <scope>NUCLEOTIDE SEQUENCE</scope>
    <source>
        <strain evidence="2">DSM 25145</strain>
    </source>
</reference>
<proteinExistence type="predicted"/>
<protein>
    <recommendedName>
        <fullName evidence="1">DUF8042 domain-containing protein</fullName>
    </recommendedName>
</protein>
<evidence type="ECO:0000313" key="3">
    <source>
        <dbReference type="EMBL" id="SIQ38133.1"/>
    </source>
</evidence>
<name>A0A1N6SAG2_9BACI</name>
<evidence type="ECO:0000313" key="2">
    <source>
        <dbReference type="EMBL" id="OXS79266.1"/>
    </source>
</evidence>
<evidence type="ECO:0000313" key="5">
    <source>
        <dbReference type="Proteomes" id="UP000215545"/>
    </source>
</evidence>
<feature type="domain" description="DUF8042" evidence="1">
    <location>
        <begin position="84"/>
        <end position="188"/>
    </location>
</feature>
<gene>
    <name evidence="2" type="ORF">B1B05_05710</name>
    <name evidence="3" type="ORF">SAMN05443094_102366</name>
</gene>
<dbReference type="STRING" id="1017273.SAMN05443094_102366"/>
<evidence type="ECO:0000259" key="1">
    <source>
        <dbReference type="Pfam" id="PF26154"/>
    </source>
</evidence>
<dbReference type="Proteomes" id="UP000215545">
    <property type="component" value="Unassembled WGS sequence"/>
</dbReference>
<evidence type="ECO:0000313" key="4">
    <source>
        <dbReference type="Proteomes" id="UP000186385"/>
    </source>
</evidence>
<dbReference type="InterPro" id="IPR058355">
    <property type="entry name" value="DUF8042"/>
</dbReference>
<reference evidence="5" key="2">
    <citation type="submission" date="2017-03" db="EMBL/GenBank/DDBJ databases">
        <title>Bacillus sp. V-88(T) DSM27956, whole genome shotgun sequencing project.</title>
        <authorList>
            <person name="Dastager S.G."/>
            <person name="Neurgaonkar P.S."/>
            <person name="Dharne M.S."/>
        </authorList>
    </citation>
    <scope>NUCLEOTIDE SEQUENCE [LARGE SCALE GENOMIC DNA]</scope>
    <source>
        <strain evidence="5">DSM 25145</strain>
    </source>
</reference>
<dbReference type="Proteomes" id="UP000186385">
    <property type="component" value="Unassembled WGS sequence"/>
</dbReference>
<dbReference type="AlphaFoldDB" id="A0A1N6SAG2"/>
<dbReference type="EMBL" id="FTLX01000002">
    <property type="protein sequence ID" value="SIQ38133.1"/>
    <property type="molecule type" value="Genomic_DNA"/>
</dbReference>
<sequence length="189" mass="21996">MKVHFLGEIREYRNTSKDVYKAVEKINEQISRTQKVFSHLRVDGLDLYENHYQYLLDEVESIHDVHIVLLEREEMAAELQLSLNDYLTRAIPVMEQLADSFYQGAKAEDWDSFSNLADGFQWILGALQTLTQYADEEAASYYVDIREKITSILEELMNATEAQDTVTIADMIQYEVVETLVELKQNVHH</sequence>